<evidence type="ECO:0000256" key="2">
    <source>
        <dbReference type="ARBA" id="ARBA00007193"/>
    </source>
</evidence>
<gene>
    <name evidence="13" type="ORF">MNOR_LOCUS27459</name>
</gene>
<comment type="caution">
    <text evidence="13">The sequence shown here is derived from an EMBL/GenBank/DDBJ whole genome shotgun (WGS) entry which is preliminary data.</text>
</comment>
<evidence type="ECO:0000256" key="1">
    <source>
        <dbReference type="ARBA" id="ARBA00004141"/>
    </source>
</evidence>
<dbReference type="GO" id="GO:0016020">
    <property type="term" value="C:membrane"/>
    <property type="evidence" value="ECO:0007669"/>
    <property type="project" value="UniProtKB-SubCell"/>
</dbReference>
<evidence type="ECO:0000256" key="9">
    <source>
        <dbReference type="ARBA" id="ARBA00023136"/>
    </source>
</evidence>
<evidence type="ECO:0000256" key="12">
    <source>
        <dbReference type="RuleBase" id="RU000679"/>
    </source>
</evidence>
<keyword evidence="11 12" id="KW-0407">Ion channel</keyword>
<dbReference type="Proteomes" id="UP001497623">
    <property type="component" value="Unassembled WGS sequence"/>
</dbReference>
<keyword evidence="3 12" id="KW-0813">Transport</keyword>
<evidence type="ECO:0000256" key="4">
    <source>
        <dbReference type="ARBA" id="ARBA00022461"/>
    </source>
</evidence>
<evidence type="ECO:0000256" key="3">
    <source>
        <dbReference type="ARBA" id="ARBA00022448"/>
    </source>
</evidence>
<name>A0AAV2RNG5_MEGNR</name>
<sequence>MRKRLEKVGDPYGNCTNGGDKYTQVLCKKVCLESAVWKNCNCSIGINPAFEDSLANLTKLAGMKERPTDPCSPFNASQKICRDIQDFDMLQRKLTCDICYPECSE</sequence>
<evidence type="ECO:0000256" key="6">
    <source>
        <dbReference type="ARBA" id="ARBA00022989"/>
    </source>
</evidence>
<evidence type="ECO:0000256" key="5">
    <source>
        <dbReference type="ARBA" id="ARBA00022692"/>
    </source>
</evidence>
<keyword evidence="10 12" id="KW-0739">Sodium transport</keyword>
<proteinExistence type="inferred from homology"/>
<dbReference type="InterPro" id="IPR001873">
    <property type="entry name" value="ENaC"/>
</dbReference>
<evidence type="ECO:0000256" key="7">
    <source>
        <dbReference type="ARBA" id="ARBA00023053"/>
    </source>
</evidence>
<dbReference type="GO" id="GO:0005272">
    <property type="term" value="F:sodium channel activity"/>
    <property type="evidence" value="ECO:0007669"/>
    <property type="project" value="UniProtKB-KW"/>
</dbReference>
<feature type="non-terminal residue" evidence="13">
    <location>
        <position position="105"/>
    </location>
</feature>
<evidence type="ECO:0000256" key="8">
    <source>
        <dbReference type="ARBA" id="ARBA00023065"/>
    </source>
</evidence>
<keyword evidence="7" id="KW-0915">Sodium</keyword>
<comment type="similarity">
    <text evidence="2 12">Belongs to the amiloride-sensitive sodium channel (TC 1.A.6) family.</text>
</comment>
<evidence type="ECO:0000256" key="11">
    <source>
        <dbReference type="ARBA" id="ARBA00023303"/>
    </source>
</evidence>
<keyword evidence="6" id="KW-1133">Transmembrane helix</keyword>
<protein>
    <submittedName>
        <fullName evidence="13">Uncharacterized protein</fullName>
    </submittedName>
</protein>
<keyword evidence="4 12" id="KW-0894">Sodium channel</keyword>
<dbReference type="Pfam" id="PF00858">
    <property type="entry name" value="ASC"/>
    <property type="match status" value="1"/>
</dbReference>
<organism evidence="13 14">
    <name type="scientific">Meganyctiphanes norvegica</name>
    <name type="common">Northern krill</name>
    <name type="synonym">Thysanopoda norvegica</name>
    <dbReference type="NCBI Taxonomy" id="48144"/>
    <lineage>
        <taxon>Eukaryota</taxon>
        <taxon>Metazoa</taxon>
        <taxon>Ecdysozoa</taxon>
        <taxon>Arthropoda</taxon>
        <taxon>Crustacea</taxon>
        <taxon>Multicrustacea</taxon>
        <taxon>Malacostraca</taxon>
        <taxon>Eumalacostraca</taxon>
        <taxon>Eucarida</taxon>
        <taxon>Euphausiacea</taxon>
        <taxon>Euphausiidae</taxon>
        <taxon>Meganyctiphanes</taxon>
    </lineage>
</organism>
<accession>A0AAV2RNG5</accession>
<dbReference type="AlphaFoldDB" id="A0AAV2RNG5"/>
<dbReference type="EMBL" id="CAXKWB010028909">
    <property type="protein sequence ID" value="CAL4134705.1"/>
    <property type="molecule type" value="Genomic_DNA"/>
</dbReference>
<comment type="subcellular location">
    <subcellularLocation>
        <location evidence="1">Membrane</location>
        <topology evidence="1">Multi-pass membrane protein</topology>
    </subcellularLocation>
</comment>
<keyword evidence="9" id="KW-0472">Membrane</keyword>
<evidence type="ECO:0000313" key="13">
    <source>
        <dbReference type="EMBL" id="CAL4134705.1"/>
    </source>
</evidence>
<evidence type="ECO:0000313" key="14">
    <source>
        <dbReference type="Proteomes" id="UP001497623"/>
    </source>
</evidence>
<reference evidence="13 14" key="1">
    <citation type="submission" date="2024-05" db="EMBL/GenBank/DDBJ databases">
        <authorList>
            <person name="Wallberg A."/>
        </authorList>
    </citation>
    <scope>NUCLEOTIDE SEQUENCE [LARGE SCALE GENOMIC DNA]</scope>
</reference>
<keyword evidence="5 12" id="KW-0812">Transmembrane</keyword>
<keyword evidence="14" id="KW-1185">Reference proteome</keyword>
<keyword evidence="8 12" id="KW-0406">Ion transport</keyword>
<evidence type="ECO:0000256" key="10">
    <source>
        <dbReference type="ARBA" id="ARBA00023201"/>
    </source>
</evidence>